<dbReference type="Proteomes" id="UP000594205">
    <property type="component" value="Chromosome"/>
</dbReference>
<dbReference type="RefSeq" id="WP_194038900.1">
    <property type="nucleotide sequence ID" value="NZ_CP063373.1"/>
</dbReference>
<dbReference type="KEGG" id="sfeu:IM697_28130"/>
<gene>
    <name evidence="1" type="ORF">IM697_28130</name>
</gene>
<proteinExistence type="predicted"/>
<accession>A0A7M2SCI7</accession>
<evidence type="ECO:0000313" key="1">
    <source>
        <dbReference type="EMBL" id="QOV34026.1"/>
    </source>
</evidence>
<evidence type="ECO:0008006" key="3">
    <source>
        <dbReference type="Google" id="ProtNLM"/>
    </source>
</evidence>
<keyword evidence="2" id="KW-1185">Reference proteome</keyword>
<evidence type="ECO:0000313" key="2">
    <source>
        <dbReference type="Proteomes" id="UP000594205"/>
    </source>
</evidence>
<dbReference type="AlphaFoldDB" id="A0A7M2SCI7"/>
<dbReference type="EMBL" id="CP063373">
    <property type="protein sequence ID" value="QOV34026.1"/>
    <property type="molecule type" value="Genomic_DNA"/>
</dbReference>
<sequence>MEARVVGVDVGSVALGRFAWAALDAPALSLTGQGTDPESAVRALAAALTSGGRAALVLEAPMSVPVPVTDRADGWQALGRARTGEGNRPWSAGAGAGVLATGVAQAAWMLGRVVDAVPGVAATTRPDRWTAAHGPRLLLTEALVSGAGKPVPTEAGPHAADAEAAARILAERLPRLPALASDVNCAPHRPFNLLAAAALWAGLDIPRDELHQDVLVLVARPAAQGDAGRR</sequence>
<name>A0A7M2SCI7_9ACTN</name>
<organism evidence="1 2">
    <name type="scientific">Streptomyces ferrugineus</name>
    <dbReference type="NCBI Taxonomy" id="1413221"/>
    <lineage>
        <taxon>Bacteria</taxon>
        <taxon>Bacillati</taxon>
        <taxon>Actinomycetota</taxon>
        <taxon>Actinomycetes</taxon>
        <taxon>Kitasatosporales</taxon>
        <taxon>Streptomycetaceae</taxon>
        <taxon>Streptomyces</taxon>
    </lineage>
</organism>
<reference evidence="1 2" key="1">
    <citation type="submission" date="2020-10" db="EMBL/GenBank/DDBJ databases">
        <title>Streptomyces ferrugineus complate genome analysis.</title>
        <authorList>
            <person name="Anwar N."/>
        </authorList>
    </citation>
    <scope>NUCLEOTIDE SEQUENCE [LARGE SCALE GENOMIC DNA]</scope>
    <source>
        <strain evidence="1 2">CCTCC AA2014009</strain>
    </source>
</reference>
<protein>
    <recommendedName>
        <fullName evidence="3">DUF429 domain-containing protein</fullName>
    </recommendedName>
</protein>